<reference evidence="2 3" key="1">
    <citation type="submission" date="2017-08" db="EMBL/GenBank/DDBJ databases">
        <title>Reclassification of Bisgaard taxon 37 and 44.</title>
        <authorList>
            <person name="Christensen H."/>
        </authorList>
    </citation>
    <scope>NUCLEOTIDE SEQUENCE [LARGE SCALE GENOMIC DNA]</scope>
    <source>
        <strain evidence="2 3">111</strain>
    </source>
</reference>
<dbReference type="OrthoDB" id="9796919at2"/>
<keyword evidence="3" id="KW-1185">Reference proteome</keyword>
<protein>
    <recommendedName>
        <fullName evidence="1">N-acetyltransferase domain-containing protein</fullName>
    </recommendedName>
</protein>
<dbReference type="Pfam" id="PF00583">
    <property type="entry name" value="Acetyltransf_1"/>
    <property type="match status" value="1"/>
</dbReference>
<dbReference type="Gene3D" id="3.40.630.30">
    <property type="match status" value="1"/>
</dbReference>
<evidence type="ECO:0000259" key="1">
    <source>
        <dbReference type="PROSITE" id="PS51186"/>
    </source>
</evidence>
<dbReference type="PROSITE" id="PS51186">
    <property type="entry name" value="GNAT"/>
    <property type="match status" value="1"/>
</dbReference>
<feature type="domain" description="N-acetyltransferase" evidence="1">
    <location>
        <begin position="255"/>
        <end position="426"/>
    </location>
</feature>
<name>A0A3A1YBW4_9GAMM</name>
<dbReference type="EMBL" id="NRJG01000166">
    <property type="protein sequence ID" value="RIY34866.1"/>
    <property type="molecule type" value="Genomic_DNA"/>
</dbReference>
<dbReference type="AlphaFoldDB" id="A0A3A1YBW4"/>
<sequence>MSVKSYIHSLQQQIAPDLRVEIPQLSDENYQVFLRPLLGSDAQYLAYLDSLSHFDAWQASVFVRYGAKTLRPKYAITPREAALGYLEKRRIEFDQSNYGFVLERIARHKHHLIEINTAQGQFYRQQLREHYEQIQPLIAQFIAQNLDYKQRDYYVYSPEELNYLSSLNTIRKEKWRVLSQKFIETINSDSYIPPVTNPHEYVEDLELSDAFMELLKDVNVPAEKAATHQQFVTLQLPLYQQVFMMLAKEYGLDFSLLNRMIHEEYEPFLEFYEQSLRNEVEPLVNYLQFDEYKELSKCWLLPSFESMDQVLSSGDIERLLTQDYTFQILAYICVNVQFEMLNIDNITVNPHFRKCGFGQLLMDTMFAFAQTKDIENYLLEVRRSNKAAKSLYEKNHFQQIDIRKNYYDHSAYGQPEDALIYQLLLES</sequence>
<accession>A0A3A1YBW4</accession>
<gene>
    <name evidence="2" type="ORF">CKF58_07530</name>
</gene>
<comment type="caution">
    <text evidence="2">The sequence shown here is derived from an EMBL/GenBank/DDBJ whole genome shotgun (WGS) entry which is preliminary data.</text>
</comment>
<evidence type="ECO:0000313" key="2">
    <source>
        <dbReference type="EMBL" id="RIY34866.1"/>
    </source>
</evidence>
<dbReference type="Proteomes" id="UP000265916">
    <property type="component" value="Unassembled WGS sequence"/>
</dbReference>
<dbReference type="RefSeq" id="WP_119532561.1">
    <property type="nucleotide sequence ID" value="NZ_JBHSSP010000001.1"/>
</dbReference>
<evidence type="ECO:0000313" key="3">
    <source>
        <dbReference type="Proteomes" id="UP000265916"/>
    </source>
</evidence>
<proteinExistence type="predicted"/>
<organism evidence="2 3">
    <name type="scientific">Psittacicella hinzii</name>
    <dbReference type="NCBI Taxonomy" id="2028575"/>
    <lineage>
        <taxon>Bacteria</taxon>
        <taxon>Pseudomonadati</taxon>
        <taxon>Pseudomonadota</taxon>
        <taxon>Gammaproteobacteria</taxon>
        <taxon>Pasteurellales</taxon>
        <taxon>Psittacicellaceae</taxon>
        <taxon>Psittacicella</taxon>
    </lineage>
</organism>
<dbReference type="InterPro" id="IPR000182">
    <property type="entry name" value="GNAT_dom"/>
</dbReference>
<dbReference type="CDD" id="cd04301">
    <property type="entry name" value="NAT_SF"/>
    <property type="match status" value="1"/>
</dbReference>
<dbReference type="InterPro" id="IPR016181">
    <property type="entry name" value="Acyl_CoA_acyltransferase"/>
</dbReference>
<dbReference type="GO" id="GO:0016747">
    <property type="term" value="F:acyltransferase activity, transferring groups other than amino-acyl groups"/>
    <property type="evidence" value="ECO:0007669"/>
    <property type="project" value="InterPro"/>
</dbReference>
<dbReference type="SUPFAM" id="SSF55729">
    <property type="entry name" value="Acyl-CoA N-acyltransferases (Nat)"/>
    <property type="match status" value="1"/>
</dbReference>